<sequence>MSEEPVPDATLAQVVRDESGLIVAALYRRIGDFDVAEEAVQEAVTAALSSWRRDGIPANPGAWLALTARRRAVDRLRRSVREEKAVASLSFADSRAALLAESDADPAGRLTENGASADGADERIPMLFGCCHPALAVEAQLALMLRAVVGLTTAQIARAFLVPEATLAQRLVRAKRKIAAVGIEFAVPTGSERAGRLDAVLTAIYLTYNAGYLSPEDPGLADDAVWLAELVARSLPEEPEAWGLLALVTGLSARARTRWDDGGGLVLLAEQDRQRWDRVALARAEDHLQRSAAFRRPGRFQLEAAIAACHADAARWEDTDWLQILTLYDLLLTHDPSPVVRLNHAIALAQVRGPAPALDELDALADRLAGYHLLHATRAQLLDQLGDHEAARSANRRALELTDNPVEQHLLQSRIDRLGR</sequence>
<feature type="domain" description="RNA polymerase sigma factor 70 region 4 type 2" evidence="6">
    <location>
        <begin position="129"/>
        <end position="178"/>
    </location>
</feature>
<gene>
    <name evidence="8" type="ORF">GCM10022204_25640</name>
</gene>
<dbReference type="Pfam" id="PF04542">
    <property type="entry name" value="Sigma70_r2"/>
    <property type="match status" value="1"/>
</dbReference>
<evidence type="ECO:0000256" key="3">
    <source>
        <dbReference type="ARBA" id="ARBA00023082"/>
    </source>
</evidence>
<dbReference type="RefSeq" id="WP_344812757.1">
    <property type="nucleotide sequence ID" value="NZ_BAAAYX010000009.1"/>
</dbReference>
<proteinExistence type="inferred from homology"/>
<feature type="domain" description="RNA polymerase sigma-70 region 2" evidence="5">
    <location>
        <begin position="15"/>
        <end position="81"/>
    </location>
</feature>
<evidence type="ECO:0000256" key="1">
    <source>
        <dbReference type="ARBA" id="ARBA00010641"/>
    </source>
</evidence>
<dbReference type="SUPFAM" id="SSF48452">
    <property type="entry name" value="TPR-like"/>
    <property type="match status" value="1"/>
</dbReference>
<organism evidence="8 9">
    <name type="scientific">Microlunatus aurantiacus</name>
    <dbReference type="NCBI Taxonomy" id="446786"/>
    <lineage>
        <taxon>Bacteria</taxon>
        <taxon>Bacillati</taxon>
        <taxon>Actinomycetota</taxon>
        <taxon>Actinomycetes</taxon>
        <taxon>Propionibacteriales</taxon>
        <taxon>Propionibacteriaceae</taxon>
        <taxon>Microlunatus</taxon>
    </lineage>
</organism>
<keyword evidence="9" id="KW-1185">Reference proteome</keyword>
<dbReference type="InterPro" id="IPR013249">
    <property type="entry name" value="RNA_pol_sigma70_r4_t2"/>
</dbReference>
<comment type="similarity">
    <text evidence="1">Belongs to the sigma-70 factor family. ECF subfamily.</text>
</comment>
<dbReference type="SUPFAM" id="SSF88659">
    <property type="entry name" value="Sigma3 and sigma4 domains of RNA polymerase sigma factors"/>
    <property type="match status" value="1"/>
</dbReference>
<dbReference type="InterPro" id="IPR013325">
    <property type="entry name" value="RNA_pol_sigma_r2"/>
</dbReference>
<evidence type="ECO:0000259" key="6">
    <source>
        <dbReference type="Pfam" id="PF08281"/>
    </source>
</evidence>
<keyword evidence="4" id="KW-0804">Transcription</keyword>
<accession>A0ABP7DJX4</accession>
<reference evidence="9" key="1">
    <citation type="journal article" date="2019" name="Int. J. Syst. Evol. Microbiol.">
        <title>The Global Catalogue of Microorganisms (GCM) 10K type strain sequencing project: providing services to taxonomists for standard genome sequencing and annotation.</title>
        <authorList>
            <consortium name="The Broad Institute Genomics Platform"/>
            <consortium name="The Broad Institute Genome Sequencing Center for Infectious Disease"/>
            <person name="Wu L."/>
            <person name="Ma J."/>
        </authorList>
    </citation>
    <scope>NUCLEOTIDE SEQUENCE [LARGE SCALE GENOMIC DNA]</scope>
    <source>
        <strain evidence="9">JCM 16548</strain>
    </source>
</reference>
<keyword evidence="2" id="KW-0805">Transcription regulation</keyword>
<name>A0ABP7DJX4_9ACTN</name>
<dbReference type="InterPro" id="IPR046531">
    <property type="entry name" value="DUF6596"/>
</dbReference>
<keyword evidence="3" id="KW-0731">Sigma factor</keyword>
<evidence type="ECO:0000259" key="7">
    <source>
        <dbReference type="Pfam" id="PF20239"/>
    </source>
</evidence>
<dbReference type="EMBL" id="BAAAYX010000009">
    <property type="protein sequence ID" value="GAA3706657.1"/>
    <property type="molecule type" value="Genomic_DNA"/>
</dbReference>
<dbReference type="Pfam" id="PF08281">
    <property type="entry name" value="Sigma70_r4_2"/>
    <property type="match status" value="1"/>
</dbReference>
<dbReference type="PANTHER" id="PTHR47756">
    <property type="entry name" value="BLL6612 PROTEIN-RELATED"/>
    <property type="match status" value="1"/>
</dbReference>
<dbReference type="Gene3D" id="1.10.1740.10">
    <property type="match status" value="1"/>
</dbReference>
<evidence type="ECO:0000259" key="5">
    <source>
        <dbReference type="Pfam" id="PF04542"/>
    </source>
</evidence>
<dbReference type="Pfam" id="PF20239">
    <property type="entry name" value="DUF6596"/>
    <property type="match status" value="1"/>
</dbReference>
<comment type="caution">
    <text evidence="8">The sequence shown here is derived from an EMBL/GenBank/DDBJ whole genome shotgun (WGS) entry which is preliminary data.</text>
</comment>
<dbReference type="InterPro" id="IPR036388">
    <property type="entry name" value="WH-like_DNA-bd_sf"/>
</dbReference>
<feature type="domain" description="DUF6596" evidence="7">
    <location>
        <begin position="196"/>
        <end position="292"/>
    </location>
</feature>
<evidence type="ECO:0000313" key="8">
    <source>
        <dbReference type="EMBL" id="GAA3706657.1"/>
    </source>
</evidence>
<dbReference type="SUPFAM" id="SSF88946">
    <property type="entry name" value="Sigma2 domain of RNA polymerase sigma factors"/>
    <property type="match status" value="1"/>
</dbReference>
<evidence type="ECO:0000256" key="2">
    <source>
        <dbReference type="ARBA" id="ARBA00023015"/>
    </source>
</evidence>
<dbReference type="InterPro" id="IPR007627">
    <property type="entry name" value="RNA_pol_sigma70_r2"/>
</dbReference>
<protein>
    <submittedName>
        <fullName evidence="8">Sigma-70 family RNA polymerase sigma factor</fullName>
    </submittedName>
</protein>
<dbReference type="PANTHER" id="PTHR47756:SF2">
    <property type="entry name" value="BLL6612 PROTEIN"/>
    <property type="match status" value="1"/>
</dbReference>
<dbReference type="Proteomes" id="UP001500051">
    <property type="component" value="Unassembled WGS sequence"/>
</dbReference>
<evidence type="ECO:0000313" key="9">
    <source>
        <dbReference type="Proteomes" id="UP001500051"/>
    </source>
</evidence>
<dbReference type="InterPro" id="IPR013324">
    <property type="entry name" value="RNA_pol_sigma_r3/r4-like"/>
</dbReference>
<evidence type="ECO:0000256" key="4">
    <source>
        <dbReference type="ARBA" id="ARBA00023163"/>
    </source>
</evidence>
<dbReference type="InterPro" id="IPR011990">
    <property type="entry name" value="TPR-like_helical_dom_sf"/>
</dbReference>
<dbReference type="Gene3D" id="1.10.10.10">
    <property type="entry name" value="Winged helix-like DNA-binding domain superfamily/Winged helix DNA-binding domain"/>
    <property type="match status" value="1"/>
</dbReference>